<organism evidence="5 6">
    <name type="scientific">Roseicella aerolata</name>
    <dbReference type="NCBI Taxonomy" id="2883479"/>
    <lineage>
        <taxon>Bacteria</taxon>
        <taxon>Pseudomonadati</taxon>
        <taxon>Pseudomonadota</taxon>
        <taxon>Alphaproteobacteria</taxon>
        <taxon>Acetobacterales</taxon>
        <taxon>Roseomonadaceae</taxon>
        <taxon>Roseicella</taxon>
    </lineage>
</organism>
<dbReference type="SUPFAM" id="SSF51621">
    <property type="entry name" value="Phosphoenolpyruvate/pyruvate domain"/>
    <property type="match status" value="1"/>
</dbReference>
<keyword evidence="3" id="KW-0456">Lyase</keyword>
<gene>
    <name evidence="5" type="ORF">LHA35_10480</name>
</gene>
<dbReference type="GO" id="GO:0016832">
    <property type="term" value="F:aldehyde-lyase activity"/>
    <property type="evidence" value="ECO:0007669"/>
    <property type="project" value="TreeGrafter"/>
</dbReference>
<dbReference type="InterPro" id="IPR005000">
    <property type="entry name" value="Aldolase/citrate-lyase_domain"/>
</dbReference>
<dbReference type="RefSeq" id="WP_226608047.1">
    <property type="nucleotide sequence ID" value="NZ_JAJAQI010000013.1"/>
</dbReference>
<keyword evidence="6" id="KW-1185">Reference proteome</keyword>
<evidence type="ECO:0000256" key="2">
    <source>
        <dbReference type="ARBA" id="ARBA00022723"/>
    </source>
</evidence>
<evidence type="ECO:0000313" key="6">
    <source>
        <dbReference type="Proteomes" id="UP001139311"/>
    </source>
</evidence>
<dbReference type="EMBL" id="JAJAQI010000013">
    <property type="protein sequence ID" value="MCB4822159.1"/>
    <property type="molecule type" value="Genomic_DNA"/>
</dbReference>
<keyword evidence="2" id="KW-0479">Metal-binding</keyword>
<comment type="caution">
    <text evidence="5">The sequence shown here is derived from an EMBL/GenBank/DDBJ whole genome shotgun (WGS) entry which is preliminary data.</text>
</comment>
<evidence type="ECO:0000256" key="3">
    <source>
        <dbReference type="ARBA" id="ARBA00023239"/>
    </source>
</evidence>
<dbReference type="GO" id="GO:0005737">
    <property type="term" value="C:cytoplasm"/>
    <property type="evidence" value="ECO:0007669"/>
    <property type="project" value="TreeGrafter"/>
</dbReference>
<dbReference type="InterPro" id="IPR040442">
    <property type="entry name" value="Pyrv_kinase-like_dom_sf"/>
</dbReference>
<evidence type="ECO:0000256" key="1">
    <source>
        <dbReference type="ARBA" id="ARBA00005568"/>
    </source>
</evidence>
<dbReference type="PANTHER" id="PTHR30502">
    <property type="entry name" value="2-KETO-3-DEOXY-L-RHAMNONATE ALDOLASE"/>
    <property type="match status" value="1"/>
</dbReference>
<dbReference type="InterPro" id="IPR050251">
    <property type="entry name" value="HpcH-HpaI_aldolase"/>
</dbReference>
<dbReference type="Proteomes" id="UP001139311">
    <property type="component" value="Unassembled WGS sequence"/>
</dbReference>
<comment type="similarity">
    <text evidence="1">Belongs to the HpcH/HpaI aldolase family.</text>
</comment>
<evidence type="ECO:0000259" key="4">
    <source>
        <dbReference type="Pfam" id="PF03328"/>
    </source>
</evidence>
<reference evidence="5" key="1">
    <citation type="submission" date="2021-10" db="EMBL/GenBank/DDBJ databases">
        <title>Roseicella aerolatum sp. nov., isolated from aerosols of e-waste dismantling site.</title>
        <authorList>
            <person name="Qin T."/>
        </authorList>
    </citation>
    <scope>NUCLEOTIDE SEQUENCE</scope>
    <source>
        <strain evidence="5">GB24</strain>
    </source>
</reference>
<dbReference type="Pfam" id="PF03328">
    <property type="entry name" value="HpcH_HpaI"/>
    <property type="match status" value="1"/>
</dbReference>
<feature type="domain" description="HpcH/HpaI aldolase/citrate lyase" evidence="4">
    <location>
        <begin position="33"/>
        <end position="245"/>
    </location>
</feature>
<evidence type="ECO:0000313" key="5">
    <source>
        <dbReference type="EMBL" id="MCB4822159.1"/>
    </source>
</evidence>
<dbReference type="InterPro" id="IPR015813">
    <property type="entry name" value="Pyrv/PenolPyrv_kinase-like_dom"/>
</dbReference>
<protein>
    <recommendedName>
        <fullName evidence="4">HpcH/HpaI aldolase/citrate lyase domain-containing protein</fullName>
    </recommendedName>
</protein>
<accession>A0A9X1L841</accession>
<sequence length="265" mass="28016">MTTSYRPLNRLRALWAEDRCALGAIATIPSVQVVQMLAAAGLDFIIIDMEHGPIGPAEAHAMIAATQGTPLVPLVRVAATQAWYAKVPLDLGAMGVCFPLISTRADAEAAVRAVRYPPAGERAWGPFYAPPRWGLSPRDYQDRADAEVLAIATIEHQAALATIDEVVAVPGLDLAFIGPGDLATSLGHRGRAEHPDVQAAAGRLEAAIRRSKVVLGGVAPQPEQAMAMIARGYRALVVGFDWSLLQRGVAAAIAGVPRQNGSRRA</sequence>
<dbReference type="PANTHER" id="PTHR30502:SF0">
    <property type="entry name" value="PHOSPHOENOLPYRUVATE CARBOXYLASE FAMILY PROTEIN"/>
    <property type="match status" value="1"/>
</dbReference>
<name>A0A9X1L841_9PROT</name>
<dbReference type="GO" id="GO:0046872">
    <property type="term" value="F:metal ion binding"/>
    <property type="evidence" value="ECO:0007669"/>
    <property type="project" value="UniProtKB-KW"/>
</dbReference>
<proteinExistence type="inferred from homology"/>
<dbReference type="Gene3D" id="3.20.20.60">
    <property type="entry name" value="Phosphoenolpyruvate-binding domains"/>
    <property type="match status" value="1"/>
</dbReference>
<dbReference type="AlphaFoldDB" id="A0A9X1L841"/>